<evidence type="ECO:0000313" key="2">
    <source>
        <dbReference type="EMBL" id="MCA5892628.1"/>
    </source>
</evidence>
<proteinExistence type="predicted"/>
<gene>
    <name evidence="2" type="ORF">LEP48_04570</name>
</gene>
<evidence type="ECO:0000313" key="3">
    <source>
        <dbReference type="Proteomes" id="UP001319870"/>
    </source>
</evidence>
<dbReference type="PRINTS" id="PR00111">
    <property type="entry name" value="ABHYDROLASE"/>
</dbReference>
<comment type="caution">
    <text evidence="2">The sequence shown here is derived from an EMBL/GenBank/DDBJ whole genome shotgun (WGS) entry which is preliminary data.</text>
</comment>
<dbReference type="SUPFAM" id="SSF53474">
    <property type="entry name" value="alpha/beta-Hydrolases"/>
    <property type="match status" value="1"/>
</dbReference>
<name>A0ABS7ZC51_9MICO</name>
<dbReference type="InterPro" id="IPR029058">
    <property type="entry name" value="AB_hydrolase_fold"/>
</dbReference>
<dbReference type="PANTHER" id="PTHR43798:SF6">
    <property type="entry name" value="HYDROLASE, PUTATIVE (AFU_ORTHOLOGUE AFUA_4G13070)-RELATED"/>
    <property type="match status" value="1"/>
</dbReference>
<dbReference type="RefSeq" id="WP_225564397.1">
    <property type="nucleotide sequence ID" value="NZ_JAIXCQ010000002.1"/>
</dbReference>
<keyword evidence="2" id="KW-0378">Hydrolase</keyword>
<dbReference type="Pfam" id="PF00561">
    <property type="entry name" value="Abhydrolase_1"/>
    <property type="match status" value="1"/>
</dbReference>
<dbReference type="PANTHER" id="PTHR43798">
    <property type="entry name" value="MONOACYLGLYCEROL LIPASE"/>
    <property type="match status" value="1"/>
</dbReference>
<accession>A0ABS7ZC51</accession>
<reference evidence="2 3" key="1">
    <citation type="submission" date="2021-09" db="EMBL/GenBank/DDBJ databases">
        <title>Isoptericola luteus sp. nov., a novel bacterium isolated from Harbin, the capital city of Heilongjiang province.</title>
        <authorList>
            <person name="Li J."/>
        </authorList>
    </citation>
    <scope>NUCLEOTIDE SEQUENCE [LARGE SCALE GENOMIC DNA]</scope>
    <source>
        <strain evidence="2 3">NEAU-Y5</strain>
    </source>
</reference>
<dbReference type="GO" id="GO:0016787">
    <property type="term" value="F:hydrolase activity"/>
    <property type="evidence" value="ECO:0007669"/>
    <property type="project" value="UniProtKB-KW"/>
</dbReference>
<sequence>MFVDAAGSPVHHVERGAAPGPDVPTVVLLHGFPVDHRLMLTAFENAFASRPGWRRVYLDLPGMGASPASGVSSTDDVLAVVQAAVDALVPGPYVLVGESFGGYLARGLLAAHPERVQGLGLLCPMIVPEPADRDVPAHRVLVRDAGLLREVGAAALDADDVAVVQTPATWRRTEAEVAPGLAAADVDAVARVRARYAGTFPLEPRAFERPTLFLVGRQDSSTGYRDAWRLLEDYPRATFAVLDRAGHNLQIEQPALFDALVGEWLDRVEESLAG</sequence>
<dbReference type="Gene3D" id="3.40.50.1820">
    <property type="entry name" value="alpha/beta hydrolase"/>
    <property type="match status" value="1"/>
</dbReference>
<dbReference type="Proteomes" id="UP001319870">
    <property type="component" value="Unassembled WGS sequence"/>
</dbReference>
<keyword evidence="3" id="KW-1185">Reference proteome</keyword>
<dbReference type="InterPro" id="IPR050266">
    <property type="entry name" value="AB_hydrolase_sf"/>
</dbReference>
<dbReference type="EMBL" id="JAIXCQ010000002">
    <property type="protein sequence ID" value="MCA5892628.1"/>
    <property type="molecule type" value="Genomic_DNA"/>
</dbReference>
<organism evidence="2 3">
    <name type="scientific">Isoptericola luteus</name>
    <dbReference type="NCBI Taxonomy" id="2879484"/>
    <lineage>
        <taxon>Bacteria</taxon>
        <taxon>Bacillati</taxon>
        <taxon>Actinomycetota</taxon>
        <taxon>Actinomycetes</taxon>
        <taxon>Micrococcales</taxon>
        <taxon>Promicromonosporaceae</taxon>
        <taxon>Isoptericola</taxon>
    </lineage>
</organism>
<evidence type="ECO:0000259" key="1">
    <source>
        <dbReference type="Pfam" id="PF00561"/>
    </source>
</evidence>
<feature type="domain" description="AB hydrolase-1" evidence="1">
    <location>
        <begin position="24"/>
        <end position="254"/>
    </location>
</feature>
<protein>
    <submittedName>
        <fullName evidence="2">Alpha/beta hydrolase</fullName>
    </submittedName>
</protein>
<dbReference type="InterPro" id="IPR000073">
    <property type="entry name" value="AB_hydrolase_1"/>
</dbReference>